<name>F4CR44_PSEUX</name>
<evidence type="ECO:0000313" key="5">
    <source>
        <dbReference type="EMBL" id="AEA24481.1"/>
    </source>
</evidence>
<keyword evidence="1" id="KW-0805">Transcription regulation</keyword>
<dbReference type="PROSITE" id="PS50995">
    <property type="entry name" value="HTH_MARR_2"/>
    <property type="match status" value="1"/>
</dbReference>
<dbReference type="eggNOG" id="COG1846">
    <property type="taxonomic scope" value="Bacteria"/>
</dbReference>
<evidence type="ECO:0000313" key="6">
    <source>
        <dbReference type="Proteomes" id="UP000007809"/>
    </source>
</evidence>
<dbReference type="AlphaFoldDB" id="F4CR44"/>
<keyword evidence="2" id="KW-0238">DNA-binding</keyword>
<dbReference type="PRINTS" id="PR00598">
    <property type="entry name" value="HTHMARR"/>
</dbReference>
<dbReference type="Proteomes" id="UP000007809">
    <property type="component" value="Chromosome"/>
</dbReference>
<evidence type="ECO:0000256" key="3">
    <source>
        <dbReference type="ARBA" id="ARBA00023163"/>
    </source>
</evidence>
<dbReference type="GO" id="GO:0003677">
    <property type="term" value="F:DNA binding"/>
    <property type="evidence" value="ECO:0007669"/>
    <property type="project" value="UniProtKB-KW"/>
</dbReference>
<dbReference type="GO" id="GO:0003700">
    <property type="term" value="F:DNA-binding transcription factor activity"/>
    <property type="evidence" value="ECO:0007669"/>
    <property type="project" value="InterPro"/>
</dbReference>
<evidence type="ECO:0000256" key="2">
    <source>
        <dbReference type="ARBA" id="ARBA00023125"/>
    </source>
</evidence>
<protein>
    <submittedName>
        <fullName evidence="5">Transcriptional regulator, MarR family</fullName>
    </submittedName>
</protein>
<dbReference type="EMBL" id="CP002593">
    <property type="protein sequence ID" value="AEA24481.1"/>
    <property type="molecule type" value="Genomic_DNA"/>
</dbReference>
<dbReference type="Pfam" id="PF01047">
    <property type="entry name" value="MarR"/>
    <property type="match status" value="1"/>
</dbReference>
<dbReference type="PROSITE" id="PS01117">
    <property type="entry name" value="HTH_MARR_1"/>
    <property type="match status" value="1"/>
</dbReference>
<sequence length="135" mass="14641">MVAVAARSVAAVDDDVTLPQYRALVVLAQRGGLRPADLADLLAVNRSTASRMCERLVGKGLVERDRSDTDRREVALTLTERGRVLVDDVTRRRRAELRTLVTAMSADTRDGLVTALRAFADAAGEPGEPDWAVVL</sequence>
<dbReference type="HOGENOM" id="CLU_083287_22_1_11"/>
<dbReference type="PANTHER" id="PTHR33164:SF94">
    <property type="entry name" value="TRANSCRIPTIONAL REGULATORY PROTEIN-RELATED"/>
    <property type="match status" value="1"/>
</dbReference>
<organism evidence="5 6">
    <name type="scientific">Pseudonocardia dioxanivorans (strain ATCC 55486 / DSM 44775 / JCM 13855 / CB1190)</name>
    <dbReference type="NCBI Taxonomy" id="675635"/>
    <lineage>
        <taxon>Bacteria</taxon>
        <taxon>Bacillati</taxon>
        <taxon>Actinomycetota</taxon>
        <taxon>Actinomycetes</taxon>
        <taxon>Pseudonocardiales</taxon>
        <taxon>Pseudonocardiaceae</taxon>
        <taxon>Pseudonocardia</taxon>
    </lineage>
</organism>
<dbReference type="PANTHER" id="PTHR33164">
    <property type="entry name" value="TRANSCRIPTIONAL REGULATOR, MARR FAMILY"/>
    <property type="match status" value="1"/>
</dbReference>
<keyword evidence="6" id="KW-1185">Reference proteome</keyword>
<dbReference type="Gene3D" id="1.10.10.10">
    <property type="entry name" value="Winged helix-like DNA-binding domain superfamily/Winged helix DNA-binding domain"/>
    <property type="match status" value="1"/>
</dbReference>
<feature type="domain" description="HTH marR-type" evidence="4">
    <location>
        <begin position="1"/>
        <end position="121"/>
    </location>
</feature>
<dbReference type="SUPFAM" id="SSF46785">
    <property type="entry name" value="Winged helix' DNA-binding domain"/>
    <property type="match status" value="1"/>
</dbReference>
<dbReference type="InterPro" id="IPR036388">
    <property type="entry name" value="WH-like_DNA-bd_sf"/>
</dbReference>
<dbReference type="InterPro" id="IPR039422">
    <property type="entry name" value="MarR/SlyA-like"/>
</dbReference>
<evidence type="ECO:0000256" key="1">
    <source>
        <dbReference type="ARBA" id="ARBA00023015"/>
    </source>
</evidence>
<reference evidence="5 6" key="1">
    <citation type="journal article" date="2011" name="J. Bacteriol.">
        <title>Genome sequence of the 1,4-dioxane-degrading Pseudonocardia dioxanivorans strain CB1190.</title>
        <authorList>
            <person name="Sales C.M."/>
            <person name="Mahendra S."/>
            <person name="Grostern A."/>
            <person name="Parales R.E."/>
            <person name="Goodwin L.A."/>
            <person name="Woyke T."/>
            <person name="Nolan M."/>
            <person name="Lapidus A."/>
            <person name="Chertkov O."/>
            <person name="Ovchinnikova G."/>
            <person name="Sczyrba A."/>
            <person name="Alvarez-Cohen L."/>
        </authorList>
    </citation>
    <scope>NUCLEOTIDE SEQUENCE [LARGE SCALE GENOMIC DNA]</scope>
    <source>
        <strain evidence="6">ATCC 55486 / DSM 44775 / JCM 13855 / CB1190</strain>
    </source>
</reference>
<dbReference type="STRING" id="675635.Psed_2267"/>
<dbReference type="InterPro" id="IPR000835">
    <property type="entry name" value="HTH_MarR-typ"/>
</dbReference>
<dbReference type="InterPro" id="IPR036390">
    <property type="entry name" value="WH_DNA-bd_sf"/>
</dbReference>
<keyword evidence="3" id="KW-0804">Transcription</keyword>
<dbReference type="SMART" id="SM00347">
    <property type="entry name" value="HTH_MARR"/>
    <property type="match status" value="1"/>
</dbReference>
<proteinExistence type="predicted"/>
<gene>
    <name evidence="5" type="ordered locus">Psed_2267</name>
</gene>
<dbReference type="GO" id="GO:0006950">
    <property type="term" value="P:response to stress"/>
    <property type="evidence" value="ECO:0007669"/>
    <property type="project" value="TreeGrafter"/>
</dbReference>
<evidence type="ECO:0000259" key="4">
    <source>
        <dbReference type="PROSITE" id="PS50995"/>
    </source>
</evidence>
<dbReference type="InterPro" id="IPR023187">
    <property type="entry name" value="Tscrpt_reg_MarR-type_CS"/>
</dbReference>
<dbReference type="KEGG" id="pdx:Psed_2267"/>
<accession>F4CR44</accession>